<keyword evidence="2" id="KW-0472">Membrane</keyword>
<keyword evidence="2" id="KW-1133">Transmembrane helix</keyword>
<keyword evidence="4" id="KW-1185">Reference proteome</keyword>
<protein>
    <submittedName>
        <fullName evidence="3">YggT family protein</fullName>
    </submittedName>
</protein>
<comment type="caution">
    <text evidence="3">The sequence shown here is derived from an EMBL/GenBank/DDBJ whole genome shotgun (WGS) entry which is preliminary data.</text>
</comment>
<dbReference type="RefSeq" id="WP_154424776.1">
    <property type="nucleotide sequence ID" value="NZ_VUNN01000004.1"/>
</dbReference>
<dbReference type="InterPro" id="IPR003425">
    <property type="entry name" value="CCB3/YggT"/>
</dbReference>
<dbReference type="EMBL" id="VUNN01000004">
    <property type="protein sequence ID" value="MSU05875.1"/>
    <property type="molecule type" value="Genomic_DNA"/>
</dbReference>
<feature type="transmembrane region" description="Helical" evidence="2">
    <location>
        <begin position="113"/>
        <end position="143"/>
    </location>
</feature>
<organism evidence="3 4">
    <name type="scientific">Bullifex porci</name>
    <dbReference type="NCBI Taxonomy" id="2606638"/>
    <lineage>
        <taxon>Bacteria</taxon>
        <taxon>Pseudomonadati</taxon>
        <taxon>Spirochaetota</taxon>
        <taxon>Spirochaetia</taxon>
        <taxon>Spirochaetales</taxon>
        <taxon>Spirochaetaceae</taxon>
        <taxon>Bullifex</taxon>
    </lineage>
</organism>
<dbReference type="GO" id="GO:0016020">
    <property type="term" value="C:membrane"/>
    <property type="evidence" value="ECO:0007669"/>
    <property type="project" value="InterPro"/>
</dbReference>
<gene>
    <name evidence="3" type="ORF">FYJ80_03650</name>
</gene>
<feature type="transmembrane region" description="Helical" evidence="2">
    <location>
        <begin position="41"/>
        <end position="57"/>
    </location>
</feature>
<evidence type="ECO:0000256" key="2">
    <source>
        <dbReference type="SAM" id="Phobius"/>
    </source>
</evidence>
<comment type="similarity">
    <text evidence="1">Belongs to the YggT family.</text>
</comment>
<reference evidence="3 4" key="1">
    <citation type="submission" date="2019-08" db="EMBL/GenBank/DDBJ databases">
        <title>In-depth cultivation of the pig gut microbiome towards novel bacterial diversity and tailored functional studies.</title>
        <authorList>
            <person name="Wylensek D."/>
            <person name="Hitch T.C.A."/>
            <person name="Clavel T."/>
        </authorList>
    </citation>
    <scope>NUCLEOTIDE SEQUENCE [LARGE SCALE GENOMIC DNA]</scope>
    <source>
        <strain evidence="3 4">NM-380-WT-3C1</strain>
    </source>
</reference>
<dbReference type="Pfam" id="PF02325">
    <property type="entry name" value="CCB3_YggT"/>
    <property type="match status" value="1"/>
</dbReference>
<proteinExistence type="inferred from homology"/>
<dbReference type="PANTHER" id="PTHR33219">
    <property type="entry name" value="YLMG HOMOLOG PROTEIN 2, CHLOROPLASTIC"/>
    <property type="match status" value="1"/>
</dbReference>
<feature type="transmembrane region" description="Helical" evidence="2">
    <location>
        <begin position="164"/>
        <end position="188"/>
    </location>
</feature>
<sequence length="196" mass="22726">MNTFLLDMAAFFARLISLYSFFIWIRIFLSWVNPYPREGSLTYYFALIVDPFLNLFRSKHFRVGILDISPIFAIAVLSLLQSLLKLFSVYGTLRFGWILSLLLQYLWSYGIQIFLMFAIIIMIVRTIATFTGSFALSRIATLADPLMKQVRETFFSRRLVKDTTLALLTLAILIAIYGMLSFILSYLISYAMRIPF</sequence>
<dbReference type="PANTHER" id="PTHR33219:SF14">
    <property type="entry name" value="PROTEIN COFACTOR ASSEMBLY OF COMPLEX C SUBUNIT B CCB3, CHLOROPLASTIC-RELATED"/>
    <property type="match status" value="1"/>
</dbReference>
<keyword evidence="2" id="KW-0812">Transmembrane</keyword>
<evidence type="ECO:0000313" key="3">
    <source>
        <dbReference type="EMBL" id="MSU05875.1"/>
    </source>
</evidence>
<evidence type="ECO:0000313" key="4">
    <source>
        <dbReference type="Proteomes" id="UP000460549"/>
    </source>
</evidence>
<accession>A0A7X2PCI6</accession>
<dbReference type="AlphaFoldDB" id="A0A7X2PCI6"/>
<feature type="transmembrane region" description="Helical" evidence="2">
    <location>
        <begin position="12"/>
        <end position="29"/>
    </location>
</feature>
<dbReference type="Proteomes" id="UP000460549">
    <property type="component" value="Unassembled WGS sequence"/>
</dbReference>
<evidence type="ECO:0000256" key="1">
    <source>
        <dbReference type="ARBA" id="ARBA00010894"/>
    </source>
</evidence>
<name>A0A7X2PCI6_9SPIO</name>